<dbReference type="AlphaFoldDB" id="A0A520KSF5"/>
<dbReference type="EMBL" id="RXIF01000010">
    <property type="protein sequence ID" value="RZN64152.1"/>
    <property type="molecule type" value="Genomic_DNA"/>
</dbReference>
<protein>
    <submittedName>
        <fullName evidence="1">Uncharacterized protein</fullName>
    </submittedName>
</protein>
<comment type="caution">
    <text evidence="1">The sequence shown here is derived from an EMBL/GenBank/DDBJ whole genome shotgun (WGS) entry which is preliminary data.</text>
</comment>
<reference evidence="1 2" key="1">
    <citation type="journal article" date="2019" name="Nat. Microbiol.">
        <title>Wide diversity of methane and short-chain alkane metabolisms in uncultured archaea.</title>
        <authorList>
            <person name="Borrel G."/>
            <person name="Adam P.S."/>
            <person name="McKay L.J."/>
            <person name="Chen L.X."/>
            <person name="Sierra-Garcia I.N."/>
            <person name="Sieber C.M."/>
            <person name="Letourneur Q."/>
            <person name="Ghozlane A."/>
            <person name="Andersen G.L."/>
            <person name="Li W.J."/>
            <person name="Hallam S.J."/>
            <person name="Muyzer G."/>
            <person name="de Oliveira V.M."/>
            <person name="Inskeep W.P."/>
            <person name="Banfield J.F."/>
            <person name="Gribaldo S."/>
        </authorList>
    </citation>
    <scope>NUCLEOTIDE SEQUENCE [LARGE SCALE GENOMIC DNA]</scope>
    <source>
        <strain evidence="1">NM1a</strain>
    </source>
</reference>
<evidence type="ECO:0000313" key="2">
    <source>
        <dbReference type="Proteomes" id="UP000317158"/>
    </source>
</evidence>
<name>A0A520KSF5_METT2</name>
<evidence type="ECO:0000313" key="1">
    <source>
        <dbReference type="EMBL" id="RZN64152.1"/>
    </source>
</evidence>
<gene>
    <name evidence="1" type="ORF">EF806_05930</name>
</gene>
<dbReference type="Proteomes" id="UP000317158">
    <property type="component" value="Unassembled WGS sequence"/>
</dbReference>
<organism evidence="1 2">
    <name type="scientific">Methanoliparum thermophilum</name>
    <dbReference type="NCBI Taxonomy" id="2491083"/>
    <lineage>
        <taxon>Archaea</taxon>
        <taxon>Methanobacteriati</taxon>
        <taxon>Methanobacteriota</taxon>
        <taxon>Candidatus Methanoliparia</taxon>
        <taxon>Candidatus Methanoliparales</taxon>
        <taxon>Candidatus Methanoliparaceae</taxon>
        <taxon>Candidatus Methanoliparum</taxon>
    </lineage>
</organism>
<proteinExistence type="predicted"/>
<sequence length="244" mass="28485">MTKEKDKSFNNFVNKDEKDEEFNFEDEDITNQGFVNHESSIRDIPEEDKVTILTEEDLGLGERIDIEEILDKDILIKGIKTRPSSFYEGDYAIIQVEKDGKLYVVTTSSSILMDQINKIESKIPFRCRITKRKNPVTNRRYYTILDEDLSVGEMFEGERIDIEEILDKDILIKGIKTRPSSFYEGDYAIIQVEKDGKLYVVTTSSSVLMDQINKIESKIPFRCRITKRKNPATNRRYYIIVPIR</sequence>
<accession>A0A520KSF5</accession>